<dbReference type="PROSITE" id="PS50026">
    <property type="entry name" value="EGF_3"/>
    <property type="match status" value="1"/>
</dbReference>
<gene>
    <name evidence="3" type="ORF">AVEN_178226_1</name>
</gene>
<organism evidence="3 4">
    <name type="scientific">Araneus ventricosus</name>
    <name type="common">Orbweaver spider</name>
    <name type="synonym">Epeira ventricosa</name>
    <dbReference type="NCBI Taxonomy" id="182803"/>
    <lineage>
        <taxon>Eukaryota</taxon>
        <taxon>Metazoa</taxon>
        <taxon>Ecdysozoa</taxon>
        <taxon>Arthropoda</taxon>
        <taxon>Chelicerata</taxon>
        <taxon>Arachnida</taxon>
        <taxon>Araneae</taxon>
        <taxon>Araneomorphae</taxon>
        <taxon>Entelegynae</taxon>
        <taxon>Araneoidea</taxon>
        <taxon>Araneidae</taxon>
        <taxon>Araneus</taxon>
    </lineage>
</organism>
<dbReference type="PROSITE" id="PS00022">
    <property type="entry name" value="EGF_1"/>
    <property type="match status" value="1"/>
</dbReference>
<protein>
    <recommendedName>
        <fullName evidence="2">EGF-like domain-containing protein</fullName>
    </recommendedName>
</protein>
<feature type="disulfide bond" evidence="1">
    <location>
        <begin position="112"/>
        <end position="121"/>
    </location>
</feature>
<evidence type="ECO:0000259" key="2">
    <source>
        <dbReference type="PROSITE" id="PS50026"/>
    </source>
</evidence>
<keyword evidence="1" id="KW-0245">EGF-like domain</keyword>
<dbReference type="InterPro" id="IPR000742">
    <property type="entry name" value="EGF"/>
</dbReference>
<name>A0A4Y2UIP5_ARAVE</name>
<feature type="non-terminal residue" evidence="3">
    <location>
        <position position="201"/>
    </location>
</feature>
<dbReference type="EMBL" id="BGPR01036737">
    <property type="protein sequence ID" value="GBO12072.1"/>
    <property type="molecule type" value="Genomic_DNA"/>
</dbReference>
<dbReference type="Proteomes" id="UP000499080">
    <property type="component" value="Unassembled WGS sequence"/>
</dbReference>
<evidence type="ECO:0000313" key="3">
    <source>
        <dbReference type="EMBL" id="GBO12072.1"/>
    </source>
</evidence>
<evidence type="ECO:0000313" key="4">
    <source>
        <dbReference type="Proteomes" id="UP000499080"/>
    </source>
</evidence>
<comment type="caution">
    <text evidence="1">Lacks conserved residue(s) required for the propagation of feature annotation.</text>
</comment>
<reference evidence="3 4" key="1">
    <citation type="journal article" date="2019" name="Sci. Rep.">
        <title>Orb-weaving spider Araneus ventricosus genome elucidates the spidroin gene catalogue.</title>
        <authorList>
            <person name="Kono N."/>
            <person name="Nakamura H."/>
            <person name="Ohtoshi R."/>
            <person name="Moran D.A.P."/>
            <person name="Shinohara A."/>
            <person name="Yoshida Y."/>
            <person name="Fujiwara M."/>
            <person name="Mori M."/>
            <person name="Tomita M."/>
            <person name="Arakawa K."/>
        </authorList>
    </citation>
    <scope>NUCLEOTIDE SEQUENCE [LARGE SCALE GENOMIC DNA]</scope>
</reference>
<comment type="caution">
    <text evidence="3">The sequence shown here is derived from an EMBL/GenBank/DDBJ whole genome shotgun (WGS) entry which is preliminary data.</text>
</comment>
<proteinExistence type="predicted"/>
<feature type="domain" description="EGF-like" evidence="2">
    <location>
        <begin position="89"/>
        <end position="122"/>
    </location>
</feature>
<accession>A0A4Y2UIP5</accession>
<dbReference type="OrthoDB" id="6431072at2759"/>
<sequence>MERIKAAKLAVESALMMAIKLYAHVPVVKSLMKKIRSANNCLDLCDPLSVPSHVEKFCYCGSNGTCSFENGEKKCNCKEGTADKDGTCTETCINDSDCKNGGTCGEKKFCSCKSGLIGDKCQIVVDCTADGTYKGCKASGGKCSYDGDKAVCICSGNKKLDEKDKICKPCDCGSNGICSFENGEKKCNCKEGTADKDGTCT</sequence>
<keyword evidence="1" id="KW-1015">Disulfide bond</keyword>
<evidence type="ECO:0000256" key="1">
    <source>
        <dbReference type="PROSITE-ProRule" id="PRU00076"/>
    </source>
</evidence>
<keyword evidence="4" id="KW-1185">Reference proteome</keyword>
<dbReference type="AlphaFoldDB" id="A0A4Y2UIP5"/>
<dbReference type="Gene3D" id="2.10.25.10">
    <property type="entry name" value="Laminin"/>
    <property type="match status" value="1"/>
</dbReference>